<keyword evidence="3" id="KW-1185">Reference proteome</keyword>
<feature type="region of interest" description="Disordered" evidence="1">
    <location>
        <begin position="51"/>
        <end position="80"/>
    </location>
</feature>
<protein>
    <submittedName>
        <fullName evidence="2">Uncharacterized protein</fullName>
    </submittedName>
</protein>
<evidence type="ECO:0000256" key="1">
    <source>
        <dbReference type="SAM" id="MobiDB-lite"/>
    </source>
</evidence>
<dbReference type="EMBL" id="BAPF01000037">
    <property type="protein sequence ID" value="GBQ83455.1"/>
    <property type="molecule type" value="Genomic_DNA"/>
</dbReference>
<name>A0ABQ0PWL8_9PROT</name>
<evidence type="ECO:0000313" key="3">
    <source>
        <dbReference type="Proteomes" id="UP001065047"/>
    </source>
</evidence>
<organism evidence="2 3">
    <name type="scientific">Acetobacter malorum DSM 14337</name>
    <dbReference type="NCBI Taxonomy" id="1307910"/>
    <lineage>
        <taxon>Bacteria</taxon>
        <taxon>Pseudomonadati</taxon>
        <taxon>Pseudomonadota</taxon>
        <taxon>Alphaproteobacteria</taxon>
        <taxon>Acetobacterales</taxon>
        <taxon>Acetobacteraceae</taxon>
        <taxon>Acetobacter</taxon>
    </lineage>
</organism>
<gene>
    <name evidence="2" type="ORF">AA14337_2594</name>
</gene>
<comment type="caution">
    <text evidence="2">The sequence shown here is derived from an EMBL/GenBank/DDBJ whole genome shotgun (WGS) entry which is preliminary data.</text>
</comment>
<sequence>MQYGGSPNTKREEPVRQHKVMLGDKVLYQAAQLTHAERFAAARRAEGVPCHVVPDTTAKPPRREQINPLTGQPRKRGRVR</sequence>
<proteinExistence type="predicted"/>
<reference evidence="2" key="1">
    <citation type="submission" date="2013-04" db="EMBL/GenBank/DDBJ databases">
        <title>The genome sequencing project of 58 acetic acid bacteria.</title>
        <authorList>
            <person name="Okamoto-Kainuma A."/>
            <person name="Ishikawa M."/>
            <person name="Umino S."/>
            <person name="Koizumi Y."/>
            <person name="Shiwa Y."/>
            <person name="Yoshikawa H."/>
            <person name="Matsutani M."/>
            <person name="Matsushita K."/>
        </authorList>
    </citation>
    <scope>NUCLEOTIDE SEQUENCE</scope>
    <source>
        <strain evidence="2">DSM 14337</strain>
    </source>
</reference>
<accession>A0ABQ0PWL8</accession>
<evidence type="ECO:0000313" key="2">
    <source>
        <dbReference type="EMBL" id="GBQ83455.1"/>
    </source>
</evidence>
<dbReference type="Proteomes" id="UP001065047">
    <property type="component" value="Unassembled WGS sequence"/>
</dbReference>